<dbReference type="GO" id="GO:0009653">
    <property type="term" value="P:anatomical structure morphogenesis"/>
    <property type="evidence" value="ECO:0007669"/>
    <property type="project" value="UniProtKB-ARBA"/>
</dbReference>
<evidence type="ECO:0000256" key="4">
    <source>
        <dbReference type="ARBA" id="ARBA00022729"/>
    </source>
</evidence>
<dbReference type="Gene3D" id="3.80.10.10">
    <property type="entry name" value="Ribonuclease Inhibitor"/>
    <property type="match status" value="3"/>
</dbReference>
<keyword evidence="5" id="KW-0677">Repeat</keyword>
<evidence type="ECO:0000256" key="8">
    <source>
        <dbReference type="ARBA" id="ARBA00023180"/>
    </source>
</evidence>
<dbReference type="GO" id="GO:0099402">
    <property type="term" value="P:plant organ development"/>
    <property type="evidence" value="ECO:0007669"/>
    <property type="project" value="UniProtKB-ARBA"/>
</dbReference>
<dbReference type="Proteomes" id="UP001161247">
    <property type="component" value="Chromosome 5"/>
</dbReference>
<dbReference type="InterPro" id="IPR001611">
    <property type="entry name" value="Leu-rich_rpt"/>
</dbReference>
<evidence type="ECO:0000256" key="9">
    <source>
        <dbReference type="SAM" id="Phobius"/>
    </source>
</evidence>
<dbReference type="FunFam" id="3.80.10.10:FF:000095">
    <property type="entry name" value="LRR receptor-like serine/threonine-protein kinase GSO1"/>
    <property type="match status" value="1"/>
</dbReference>
<feature type="domain" description="Leucine-rich repeat-containing N-terminal plant-type" evidence="10">
    <location>
        <begin position="193"/>
        <end position="236"/>
    </location>
</feature>
<sequence>MRQLGFQQGIPDGNLLMAKEPLLNLHKIGRYGKTRDWKDFHKDYVRVWEDRASHIVGSSDDCIGFPATDVGYFPWYQLKIVAFVMDPRKRHTEGFQGAAEVYHVMANLLADIKRMSLLGMDPTQEYQPPMIRQRAPPREGVRRGGRQPKLSIVLRTRLEIRLSSMRLELRKVSASTAAFMWPFVSRTRVNITTDGYALLAFKNKISSDPLGIISRNWSFHPDSVDSSVCSWIGVICGSRRHLRVTGLDVSGMGLSGTIAPELVNLLHFNTNFLSGEIPSWIDSLNELQVLDLSNNSFMGFIPNCFTNLSKIEKLSLTNNSLQGSLPQGLGSLYNMKELECEFNHITGPIPYELFNISTSERIAMKSNSLSGTLPMSICDRLERLKWLSLEGNNLNGEKPSGLSNCSELQMLGLSMNNFIGHIPKELGNLKALEILYLDHNSNLQGFIPADIFNLSSMLVINLACNGLYGNLPSKICDEYSQMQYLVFHTNNLDGTLPKSISNCSNLILLELPYNRFSGSIPDTFGNLRLVEILSMHKNSFTLNSESSEINFLKTLSKCKRLRVLKINDNPLNGYISQVIGNLSTTLELFTANNCSLQGKIPKEFGNLSGLIRLDVTDNQMEGSIPETIKGLQNLQDSNRLNYTIPATLFNLKDLEKFNISRNFLSGVLPLEIGLLNVISLLDLSVNNLTSYIPSIIGSLQNLNQLSLAFNEFQGSIPESVGKLIDLEKLDLSHNNLAGTIPKTLENLQKLQYFNVSFNSLIGEIPANGPFKKLTCESFNFNKALCGAKRFCVPQCQKTSTLEKHKALFIVLGLAAIAGVTGFLCTYIKILRKGKVLLSGMRELG</sequence>
<reference evidence="11" key="1">
    <citation type="submission" date="2023-03" db="EMBL/GenBank/DDBJ databases">
        <authorList>
            <person name="Julca I."/>
        </authorList>
    </citation>
    <scope>NUCLEOTIDE SEQUENCE</scope>
</reference>
<dbReference type="GO" id="GO:0016020">
    <property type="term" value="C:membrane"/>
    <property type="evidence" value="ECO:0007669"/>
    <property type="project" value="UniProtKB-SubCell"/>
</dbReference>
<dbReference type="Pfam" id="PF13855">
    <property type="entry name" value="LRR_8"/>
    <property type="match status" value="2"/>
</dbReference>
<gene>
    <name evidence="11" type="ORF">OLC1_LOCUS14393</name>
</gene>
<evidence type="ECO:0000256" key="3">
    <source>
        <dbReference type="ARBA" id="ARBA00022692"/>
    </source>
</evidence>
<dbReference type="AlphaFoldDB" id="A0AAV1DEC8"/>
<dbReference type="PANTHER" id="PTHR48056">
    <property type="entry name" value="LRR RECEPTOR-LIKE SERINE/THREONINE-PROTEIN KINASE-RELATED"/>
    <property type="match status" value="1"/>
</dbReference>
<keyword evidence="12" id="KW-1185">Reference proteome</keyword>
<evidence type="ECO:0000256" key="6">
    <source>
        <dbReference type="ARBA" id="ARBA00022989"/>
    </source>
</evidence>
<accession>A0AAV1DEC8</accession>
<dbReference type="InterPro" id="IPR013210">
    <property type="entry name" value="LRR_N_plant-typ"/>
</dbReference>
<dbReference type="SUPFAM" id="SSF52047">
    <property type="entry name" value="RNI-like"/>
    <property type="match status" value="1"/>
</dbReference>
<dbReference type="Pfam" id="PF08263">
    <property type="entry name" value="LRRNT_2"/>
    <property type="match status" value="1"/>
</dbReference>
<dbReference type="InterPro" id="IPR003591">
    <property type="entry name" value="Leu-rich_rpt_typical-subtyp"/>
</dbReference>
<evidence type="ECO:0000256" key="2">
    <source>
        <dbReference type="ARBA" id="ARBA00022614"/>
    </source>
</evidence>
<evidence type="ECO:0000256" key="1">
    <source>
        <dbReference type="ARBA" id="ARBA00004167"/>
    </source>
</evidence>
<evidence type="ECO:0000259" key="10">
    <source>
        <dbReference type="Pfam" id="PF08263"/>
    </source>
</evidence>
<dbReference type="EMBL" id="OX459122">
    <property type="protein sequence ID" value="CAI9105766.1"/>
    <property type="molecule type" value="Genomic_DNA"/>
</dbReference>
<keyword evidence="8" id="KW-0325">Glycoprotein</keyword>
<dbReference type="SUPFAM" id="SSF52058">
    <property type="entry name" value="L domain-like"/>
    <property type="match status" value="1"/>
</dbReference>
<evidence type="ECO:0000313" key="11">
    <source>
        <dbReference type="EMBL" id="CAI9105766.1"/>
    </source>
</evidence>
<dbReference type="FunFam" id="3.80.10.10:FF:000400">
    <property type="entry name" value="Nuclear pore complex protein NUP107"/>
    <property type="match status" value="1"/>
</dbReference>
<dbReference type="SMART" id="SM00369">
    <property type="entry name" value="LRR_TYP"/>
    <property type="match status" value="5"/>
</dbReference>
<keyword evidence="7 9" id="KW-0472">Membrane</keyword>
<dbReference type="InterPro" id="IPR050647">
    <property type="entry name" value="Plant_LRR-RLKs"/>
</dbReference>
<name>A0AAV1DEC8_OLDCO</name>
<dbReference type="InterPro" id="IPR032675">
    <property type="entry name" value="LRR_dom_sf"/>
</dbReference>
<dbReference type="GO" id="GO:0006952">
    <property type="term" value="P:defense response"/>
    <property type="evidence" value="ECO:0007669"/>
    <property type="project" value="UniProtKB-ARBA"/>
</dbReference>
<proteinExistence type="predicted"/>
<keyword evidence="4" id="KW-0732">Signal</keyword>
<dbReference type="PANTHER" id="PTHR48056:SF73">
    <property type="entry name" value="LRR RECEPTOR-LIKE SERINE_THREONINE-PROTEIN KINASE EFR"/>
    <property type="match status" value="1"/>
</dbReference>
<feature type="transmembrane region" description="Helical" evidence="9">
    <location>
        <begin position="806"/>
        <end position="827"/>
    </location>
</feature>
<keyword evidence="6 9" id="KW-1133">Transmembrane helix</keyword>
<dbReference type="GO" id="GO:0033612">
    <property type="term" value="F:receptor serine/threonine kinase binding"/>
    <property type="evidence" value="ECO:0007669"/>
    <property type="project" value="TreeGrafter"/>
</dbReference>
<comment type="subcellular location">
    <subcellularLocation>
        <location evidence="1">Membrane</location>
        <topology evidence="1">Single-pass membrane protein</topology>
    </subcellularLocation>
</comment>
<dbReference type="FunFam" id="3.80.10.10:FF:000383">
    <property type="entry name" value="Leucine-rich repeat receptor protein kinase EMS1"/>
    <property type="match status" value="2"/>
</dbReference>
<evidence type="ECO:0000256" key="7">
    <source>
        <dbReference type="ARBA" id="ARBA00023136"/>
    </source>
</evidence>
<keyword evidence="3 9" id="KW-0812">Transmembrane</keyword>
<evidence type="ECO:0000313" key="12">
    <source>
        <dbReference type="Proteomes" id="UP001161247"/>
    </source>
</evidence>
<dbReference type="GO" id="GO:0051707">
    <property type="term" value="P:response to other organism"/>
    <property type="evidence" value="ECO:0007669"/>
    <property type="project" value="UniProtKB-ARBA"/>
</dbReference>
<dbReference type="Pfam" id="PF00560">
    <property type="entry name" value="LRR_1"/>
    <property type="match status" value="2"/>
</dbReference>
<protein>
    <submittedName>
        <fullName evidence="11">OLC1v1004775C1</fullName>
    </submittedName>
</protein>
<keyword evidence="2" id="KW-0433">Leucine-rich repeat</keyword>
<organism evidence="11 12">
    <name type="scientific">Oldenlandia corymbosa var. corymbosa</name>
    <dbReference type="NCBI Taxonomy" id="529605"/>
    <lineage>
        <taxon>Eukaryota</taxon>
        <taxon>Viridiplantae</taxon>
        <taxon>Streptophyta</taxon>
        <taxon>Embryophyta</taxon>
        <taxon>Tracheophyta</taxon>
        <taxon>Spermatophyta</taxon>
        <taxon>Magnoliopsida</taxon>
        <taxon>eudicotyledons</taxon>
        <taxon>Gunneridae</taxon>
        <taxon>Pentapetalae</taxon>
        <taxon>asterids</taxon>
        <taxon>lamiids</taxon>
        <taxon>Gentianales</taxon>
        <taxon>Rubiaceae</taxon>
        <taxon>Rubioideae</taxon>
        <taxon>Spermacoceae</taxon>
        <taxon>Hedyotis-Oldenlandia complex</taxon>
        <taxon>Oldenlandia</taxon>
    </lineage>
</organism>
<evidence type="ECO:0000256" key="5">
    <source>
        <dbReference type="ARBA" id="ARBA00022737"/>
    </source>
</evidence>